<dbReference type="PANTHER" id="PTHR30461:SF23">
    <property type="entry name" value="DNA RECOMBINASE-RELATED"/>
    <property type="match status" value="1"/>
</dbReference>
<dbReference type="SUPFAM" id="SSF53041">
    <property type="entry name" value="Resolvase-like"/>
    <property type="match status" value="1"/>
</dbReference>
<dbReference type="InterPro" id="IPR050639">
    <property type="entry name" value="SSR_resolvase"/>
</dbReference>
<dbReference type="OrthoDB" id="1628005at2"/>
<dbReference type="InterPro" id="IPR038109">
    <property type="entry name" value="DNA_bind_recomb_sf"/>
</dbReference>
<comment type="caution">
    <text evidence="4">The sequence shown here is derived from an EMBL/GenBank/DDBJ whole genome shotgun (WGS) entry which is preliminary data.</text>
</comment>
<dbReference type="Pfam" id="PF00239">
    <property type="entry name" value="Resolvase"/>
    <property type="match status" value="1"/>
</dbReference>
<dbReference type="Gene3D" id="3.90.1750.20">
    <property type="entry name" value="Putative Large Serine Recombinase, Chain B, Domain 2"/>
    <property type="match status" value="1"/>
</dbReference>
<keyword evidence="1" id="KW-0175">Coiled coil</keyword>
<dbReference type="Pfam" id="PF07508">
    <property type="entry name" value="Recombinase"/>
    <property type="match status" value="1"/>
</dbReference>
<evidence type="ECO:0000313" key="5">
    <source>
        <dbReference type="Proteomes" id="UP000004324"/>
    </source>
</evidence>
<dbReference type="CDD" id="cd00338">
    <property type="entry name" value="Ser_Recombinase"/>
    <property type="match status" value="1"/>
</dbReference>
<evidence type="ECO:0000259" key="3">
    <source>
        <dbReference type="PROSITE" id="PS51737"/>
    </source>
</evidence>
<dbReference type="Proteomes" id="UP000004324">
    <property type="component" value="Unassembled WGS sequence"/>
</dbReference>
<dbReference type="Gene3D" id="3.40.50.1390">
    <property type="entry name" value="Resolvase, N-terminal catalytic domain"/>
    <property type="match status" value="1"/>
</dbReference>
<dbReference type="InterPro" id="IPR011109">
    <property type="entry name" value="DNA_bind_recombinase_dom"/>
</dbReference>
<dbReference type="GO" id="GO:0003677">
    <property type="term" value="F:DNA binding"/>
    <property type="evidence" value="ECO:0007669"/>
    <property type="project" value="InterPro"/>
</dbReference>
<protein>
    <submittedName>
        <fullName evidence="4">Resolvase domain-containing protein</fullName>
    </submittedName>
</protein>
<dbReference type="GO" id="GO:0000150">
    <property type="term" value="F:DNA strand exchange activity"/>
    <property type="evidence" value="ECO:0007669"/>
    <property type="project" value="InterPro"/>
</dbReference>
<feature type="domain" description="Recombinase" evidence="3">
    <location>
        <begin position="157"/>
        <end position="284"/>
    </location>
</feature>
<evidence type="ECO:0000313" key="4">
    <source>
        <dbReference type="EMBL" id="EIW19597.1"/>
    </source>
</evidence>
<proteinExistence type="predicted"/>
<dbReference type="InterPro" id="IPR025827">
    <property type="entry name" value="Zn_ribbon_recom_dom"/>
</dbReference>
<reference evidence="4 5" key="1">
    <citation type="journal article" date="2012" name="J. Bacteriol.">
        <title>Draft Genome Sequences for Two Metal-Reducing Pelosinus fermentans Strains Isolated from a Cr(VI)-Contaminated Site and for Type Strain R7.</title>
        <authorList>
            <person name="Brown S.D."/>
            <person name="Podar M."/>
            <person name="Klingeman D.M."/>
            <person name="Johnson C.M."/>
            <person name="Yang Z.K."/>
            <person name="Utturkar S.M."/>
            <person name="Land M.L."/>
            <person name="Mosher J.J."/>
            <person name="Hurt R.A.Jr."/>
            <person name="Phelps T.J."/>
            <person name="Palumbo A.V."/>
            <person name="Arkin A.P."/>
            <person name="Hazen T.C."/>
            <person name="Elias D.A."/>
        </authorList>
    </citation>
    <scope>NUCLEOTIDE SEQUENCE [LARGE SCALE GENOMIC DNA]</scope>
    <source>
        <strain evidence="4 5">B4</strain>
    </source>
</reference>
<dbReference type="PANTHER" id="PTHR30461">
    <property type="entry name" value="DNA-INVERTASE FROM LAMBDOID PROPHAGE"/>
    <property type="match status" value="1"/>
</dbReference>
<dbReference type="AlphaFoldDB" id="I9B376"/>
<name>I9B376_9FIRM</name>
<sequence>MALVKAAIYARYSSDNQRDESIDAQVRACEEHAQRNGMQIVKIYIDRAKSATSDKRPEFQRMIEESSTEAFSTLIIHKLDRFSRDKYDSAKYKRKLKQNGVRLISVTENLDGSPESIILESVIEGMAEYYSKNLAREVMKGLTENALKCQHTGGIPPLGFDVDRVTKKYIINEREAETVRKIFDLYLAGYGYKPIIDQLNEGQHVTKLGNPFGKNSIHDLLKNEKYCGVYTFNRSTSKNYDGKRNNHMSKVDEDVIRIPGGVPAIVSQEVFDKVQEKMNKNKHQPGAYKAKETYLLSGLIVCGECLKREGKTHSMMGNVKHSGRAKTKHVTYRCANRDRTKQCDNKELRREYIENYVLTQLEKNIFSEKAIPFLVKKLNDYQDTVCSDQAKEITRLNDTLKELNGQINNIVDAITNGFAHSSLVEKLTVLEQQKAAIEITIMERNRKQPKDIVTEDMVRSLFTMFRQFVAEKNILEVKKFISNYIEKVIIYRDHVEVVFFFSWGDICKAEAYHFSSVVTRSKLLAG</sequence>
<accession>I9B376</accession>
<evidence type="ECO:0000256" key="1">
    <source>
        <dbReference type="SAM" id="Coils"/>
    </source>
</evidence>
<feature type="domain" description="Resolvase/invertase-type recombinase catalytic" evidence="2">
    <location>
        <begin position="5"/>
        <end position="150"/>
    </location>
</feature>
<dbReference type="EMBL" id="AKVJ01000017">
    <property type="protein sequence ID" value="EIW19597.1"/>
    <property type="molecule type" value="Genomic_DNA"/>
</dbReference>
<dbReference type="InterPro" id="IPR036162">
    <property type="entry name" value="Resolvase-like_N_sf"/>
</dbReference>
<dbReference type="Pfam" id="PF13408">
    <property type="entry name" value="Zn_ribbon_recom"/>
    <property type="match status" value="1"/>
</dbReference>
<dbReference type="InterPro" id="IPR006119">
    <property type="entry name" value="Resolv_N"/>
</dbReference>
<dbReference type="PROSITE" id="PS51737">
    <property type="entry name" value="RECOMBINASE_DNA_BIND"/>
    <property type="match status" value="1"/>
</dbReference>
<dbReference type="SMART" id="SM00857">
    <property type="entry name" value="Resolvase"/>
    <property type="match status" value="1"/>
</dbReference>
<dbReference type="PATRIC" id="fig|1149862.3.peg.1332"/>
<feature type="coiled-coil region" evidence="1">
    <location>
        <begin position="386"/>
        <end position="413"/>
    </location>
</feature>
<organism evidence="4 5">
    <name type="scientific">Pelosinus fermentans B4</name>
    <dbReference type="NCBI Taxonomy" id="1149862"/>
    <lineage>
        <taxon>Bacteria</taxon>
        <taxon>Bacillati</taxon>
        <taxon>Bacillota</taxon>
        <taxon>Negativicutes</taxon>
        <taxon>Selenomonadales</taxon>
        <taxon>Sporomusaceae</taxon>
        <taxon>Pelosinus</taxon>
    </lineage>
</organism>
<dbReference type="PROSITE" id="PS51736">
    <property type="entry name" value="RECOMBINASES_3"/>
    <property type="match status" value="1"/>
</dbReference>
<evidence type="ECO:0000259" key="2">
    <source>
        <dbReference type="PROSITE" id="PS51736"/>
    </source>
</evidence>
<dbReference type="RefSeq" id="WP_007932489.1">
    <property type="nucleotide sequence ID" value="NZ_AKVJ01000017.1"/>
</dbReference>
<gene>
    <name evidence="4" type="ORF">FB4_2780</name>
</gene>
<keyword evidence="5" id="KW-1185">Reference proteome</keyword>